<feature type="compositionally biased region" description="Polar residues" evidence="3">
    <location>
        <begin position="800"/>
        <end position="812"/>
    </location>
</feature>
<dbReference type="Gene3D" id="2.30.29.30">
    <property type="entry name" value="Pleckstrin-homology domain (PH domain)/Phosphotyrosine-binding domain (PTB)"/>
    <property type="match status" value="1"/>
</dbReference>
<dbReference type="InterPro" id="IPR011993">
    <property type="entry name" value="PH-like_dom_sf"/>
</dbReference>
<feature type="compositionally biased region" description="Basic and acidic residues" evidence="3">
    <location>
        <begin position="701"/>
        <end position="711"/>
    </location>
</feature>
<evidence type="ECO:0008006" key="7">
    <source>
        <dbReference type="Google" id="ProtNLM"/>
    </source>
</evidence>
<dbReference type="GO" id="GO:0005654">
    <property type="term" value="C:nucleoplasm"/>
    <property type="evidence" value="ECO:0007669"/>
    <property type="project" value="TreeGrafter"/>
</dbReference>
<dbReference type="InterPro" id="IPR055236">
    <property type="entry name" value="EVH1_PP4R3"/>
</dbReference>
<dbReference type="GO" id="GO:0030289">
    <property type="term" value="C:protein phosphatase 4 complex"/>
    <property type="evidence" value="ECO:0007669"/>
    <property type="project" value="TreeGrafter"/>
</dbReference>
<dbReference type="PANTHER" id="PTHR23318">
    <property type="entry name" value="ATP SYNTHASE GAMMA-RELATED"/>
    <property type="match status" value="1"/>
</dbReference>
<dbReference type="InterPro" id="IPR016024">
    <property type="entry name" value="ARM-type_fold"/>
</dbReference>
<dbReference type="InterPro" id="IPR051137">
    <property type="entry name" value="PP4R3-like"/>
</dbReference>
<dbReference type="SUPFAM" id="SSF50729">
    <property type="entry name" value="PH domain-like"/>
    <property type="match status" value="1"/>
</dbReference>
<gene>
    <name evidence="6" type="ORF">DSPE1174_LOCUS19134</name>
</gene>
<feature type="domain" description="PP4R3 EVH1-like" evidence="5">
    <location>
        <begin position="25"/>
        <end position="126"/>
    </location>
</feature>
<evidence type="ECO:0000259" key="4">
    <source>
        <dbReference type="Pfam" id="PF04802"/>
    </source>
</evidence>
<keyword evidence="2" id="KW-0539">Nucleus</keyword>
<feature type="compositionally biased region" description="Low complexity" evidence="3">
    <location>
        <begin position="1"/>
        <end position="20"/>
    </location>
</feature>
<organism evidence="6">
    <name type="scientific">Octactis speculum</name>
    <dbReference type="NCBI Taxonomy" id="3111310"/>
    <lineage>
        <taxon>Eukaryota</taxon>
        <taxon>Sar</taxon>
        <taxon>Stramenopiles</taxon>
        <taxon>Ochrophyta</taxon>
        <taxon>Dictyochophyceae</taxon>
        <taxon>Dictyochales</taxon>
        <taxon>Dictyochaceae</taxon>
        <taxon>Octactis</taxon>
    </lineage>
</organism>
<feature type="compositionally biased region" description="Polar residues" evidence="3">
    <location>
        <begin position="685"/>
        <end position="699"/>
    </location>
</feature>
<dbReference type="InterPro" id="IPR006887">
    <property type="entry name" value="P4R3-like_central_dom"/>
</dbReference>
<feature type="region of interest" description="Disordered" evidence="3">
    <location>
        <begin position="1"/>
        <end position="23"/>
    </location>
</feature>
<dbReference type="AlphaFoldDB" id="A0A7S2D4C1"/>
<sequence length="826" mass="92086">MATEAAADTATNDASASPDSPEGWRVKLYQLNDDGQWDDRGTGKIRVDHAEALGTPCVHVVSEESSRDLVTSRITEDRDAYSLQGESIITWEERRGAQGSLDLALSFQENEGCMQIWHQIQEIQGRLTTGFGNTNIEADGPMPEEWPVGPPPSLPECRLANLDEIHRHLSSATNNREQYAAALLSEDGVYVKTLLDVFSDCEDLEDTANLTIIANIAKSLVLLNDMSLMEYLLTTELYSKVVGCLEYSTDLKHKADHRKSLETAAKFQEVVPMNEIIREKILLNFRATFLKDIVTRPGMDEASTSTLSSFVFFNNSEILSSLHTNCDLLKRVVEELKSQALTNASDSKERNFQSRSGALCFLKEMCNTAKNVQITCRDALFHHLVEETDFFQAITLVLEDADNMPLSERLMSAELLSNAVCWDGAASFRKHVLNSGGHPPIPPSDSKNQGEAGGTDKASSLLWHVVRLITSESDTGVLLHLLDVVKTCLDTEPMEPSERDKFLALFYDHYIKWLVDPVLPNEKDDSDRPVTDTVSVPTSPERMTMQGYVCDLLSSCVRTHTYRMKYFVLGNRIVGRILSLADTDDKFLKLAAIRFVRSIIGVKDDFYNRYLVKNGLLAPLFVLLKTVAHKDCLLTSAIVDMADHIRTENIKALVEHIVEKYSDSFDQVEHVDTFKNLVLKHEQNTESGASLQVSDTNGPPTKEEHRMKVAQEDDDEAYFDTADETVDEAAEAAAQAEEGSTEVDMAEFKPRPTSPPADTSATANTSLGRMFDIESRQSGKDQKQMLGVRKIECLSDWEPGQNSDLNSESNGDSMEAEKRQKLCPND</sequence>
<accession>A0A7S2D4C1</accession>
<evidence type="ECO:0000256" key="2">
    <source>
        <dbReference type="ARBA" id="ARBA00023242"/>
    </source>
</evidence>
<feature type="region of interest" description="Disordered" evidence="3">
    <location>
        <begin position="731"/>
        <end position="764"/>
    </location>
</feature>
<protein>
    <recommendedName>
        <fullName evidence="7">Serine/threonine-protein phosphatase 4 regulatory subunit 3-like central domain-containing protein</fullName>
    </recommendedName>
</protein>
<dbReference type="GO" id="GO:0072542">
    <property type="term" value="F:protein phosphatase activator activity"/>
    <property type="evidence" value="ECO:0007669"/>
    <property type="project" value="TreeGrafter"/>
</dbReference>
<name>A0A7S2D4C1_9STRA</name>
<evidence type="ECO:0000256" key="3">
    <source>
        <dbReference type="SAM" id="MobiDB-lite"/>
    </source>
</evidence>
<feature type="region of interest" description="Disordered" evidence="3">
    <location>
        <begin position="685"/>
        <end position="715"/>
    </location>
</feature>
<proteinExistence type="predicted"/>
<dbReference type="SUPFAM" id="SSF48371">
    <property type="entry name" value="ARM repeat"/>
    <property type="match status" value="1"/>
</dbReference>
<feature type="region of interest" description="Disordered" evidence="3">
    <location>
        <begin position="793"/>
        <end position="826"/>
    </location>
</feature>
<dbReference type="PANTHER" id="PTHR23318:SF0">
    <property type="entry name" value="SERINE_THREONINE-PROTEIN PHOSPHATASE 4 REGULATORY SUBUNIT 3"/>
    <property type="match status" value="1"/>
</dbReference>
<evidence type="ECO:0000313" key="6">
    <source>
        <dbReference type="EMBL" id="CAD9443619.1"/>
    </source>
</evidence>
<dbReference type="Pfam" id="PF22972">
    <property type="entry name" value="EVH1_PP4R3"/>
    <property type="match status" value="1"/>
</dbReference>
<feature type="region of interest" description="Disordered" evidence="3">
    <location>
        <begin position="433"/>
        <end position="455"/>
    </location>
</feature>
<evidence type="ECO:0000256" key="1">
    <source>
        <dbReference type="ARBA" id="ARBA00004123"/>
    </source>
</evidence>
<reference evidence="6" key="1">
    <citation type="submission" date="2021-01" db="EMBL/GenBank/DDBJ databases">
        <authorList>
            <person name="Corre E."/>
            <person name="Pelletier E."/>
            <person name="Niang G."/>
            <person name="Scheremetjew M."/>
            <person name="Finn R."/>
            <person name="Kale V."/>
            <person name="Holt S."/>
            <person name="Cochrane G."/>
            <person name="Meng A."/>
            <person name="Brown T."/>
            <person name="Cohen L."/>
        </authorList>
    </citation>
    <scope>NUCLEOTIDE SEQUENCE</scope>
    <source>
        <strain evidence="6">CCMP1381</strain>
    </source>
</reference>
<feature type="domain" description="Serine/threonine-protein phosphatase 4 regulatory subunit 3-like central" evidence="4">
    <location>
        <begin position="162"/>
        <end position="683"/>
    </location>
</feature>
<comment type="subcellular location">
    <subcellularLocation>
        <location evidence="1">Nucleus</location>
    </subcellularLocation>
</comment>
<dbReference type="EMBL" id="HBGS01036895">
    <property type="protein sequence ID" value="CAD9443619.1"/>
    <property type="molecule type" value="Transcribed_RNA"/>
</dbReference>
<evidence type="ECO:0000259" key="5">
    <source>
        <dbReference type="Pfam" id="PF22972"/>
    </source>
</evidence>
<dbReference type="Pfam" id="PF04802">
    <property type="entry name" value="PP4R3"/>
    <property type="match status" value="1"/>
</dbReference>